<keyword evidence="4" id="KW-0418">Kinase</keyword>
<dbReference type="InterPro" id="IPR036890">
    <property type="entry name" value="HATPase_C_sf"/>
</dbReference>
<sequence length="431" mass="49076">MSDFINISLQTITISLSIYILFQYQLGKKLLFVLLIGSVLLGYPLFMWQGIIGVFILLIFWILILSLFNKKIFPSIVVPVVALINLVISDYIVRTIFLVIRKPSAEYLQSISYIAGINLVICIVTLLLSFVVSYLLANFLKQDSFMRSYGTVFAILSVVTLIIFYINILIGKQSGFSDENIRANSVLFIFYFAILIGVCILLTRMIVKETNMRNQQAQYERLTEYTENLEQMYTNMQKFRHDYINILLSMSEYIRSRDIDKLEQYFNNNIMPISMSMKSNSYKLGSLHNLKMQELKGIISSKIIKAQELKIDANVEVVEPVEHINMEPVNLCRCVGIILDNAIEEAIHCERPFVHVALVKRGGSTLIVVSNSSRPTTPELHKIYEKGFSTKGVNRGLGLNNLREIVASCNNVTLDTQILDGKFTQVLDIAE</sequence>
<dbReference type="PANTHER" id="PTHR40448:SF1">
    <property type="entry name" value="TWO-COMPONENT SENSOR HISTIDINE KINASE"/>
    <property type="match status" value="1"/>
</dbReference>
<name>A0A919YUK7_9BACL</name>
<feature type="coiled-coil region" evidence="1">
    <location>
        <begin position="212"/>
        <end position="242"/>
    </location>
</feature>
<evidence type="ECO:0000259" key="3">
    <source>
        <dbReference type="Pfam" id="PF14501"/>
    </source>
</evidence>
<gene>
    <name evidence="4" type="ORF">J40TS1_32030</name>
</gene>
<keyword evidence="2" id="KW-1133">Transmembrane helix</keyword>
<evidence type="ECO:0000256" key="2">
    <source>
        <dbReference type="SAM" id="Phobius"/>
    </source>
</evidence>
<dbReference type="GO" id="GO:0016301">
    <property type="term" value="F:kinase activity"/>
    <property type="evidence" value="ECO:0007669"/>
    <property type="project" value="UniProtKB-KW"/>
</dbReference>
<keyword evidence="1" id="KW-0175">Coiled coil</keyword>
<dbReference type="Proteomes" id="UP000683139">
    <property type="component" value="Unassembled WGS sequence"/>
</dbReference>
<accession>A0A919YUK7</accession>
<reference evidence="4" key="1">
    <citation type="submission" date="2021-03" db="EMBL/GenBank/DDBJ databases">
        <title>Antimicrobial resistance genes in bacteria isolated from Japanese honey, and their potential for conferring macrolide and lincosamide resistance in the American foulbrood pathogen Paenibacillus larvae.</title>
        <authorList>
            <person name="Okamoto M."/>
            <person name="Kumagai M."/>
            <person name="Kanamori H."/>
            <person name="Takamatsu D."/>
        </authorList>
    </citation>
    <scope>NUCLEOTIDE SEQUENCE</scope>
    <source>
        <strain evidence="4">J40TS1</strain>
    </source>
</reference>
<protein>
    <submittedName>
        <fullName evidence="4">Histidine kinase</fullName>
    </submittedName>
</protein>
<dbReference type="Gene3D" id="3.30.565.10">
    <property type="entry name" value="Histidine kinase-like ATPase, C-terminal domain"/>
    <property type="match status" value="1"/>
</dbReference>
<proteinExistence type="predicted"/>
<dbReference type="SUPFAM" id="SSF55874">
    <property type="entry name" value="ATPase domain of HSP90 chaperone/DNA topoisomerase II/histidine kinase"/>
    <property type="match status" value="1"/>
</dbReference>
<keyword evidence="5" id="KW-1185">Reference proteome</keyword>
<feature type="transmembrane region" description="Helical" evidence="2">
    <location>
        <begin position="72"/>
        <end position="93"/>
    </location>
</feature>
<keyword evidence="4" id="KW-0808">Transferase</keyword>
<organism evidence="4 5">
    <name type="scientific">Paenibacillus montaniterrae</name>
    <dbReference type="NCBI Taxonomy" id="429341"/>
    <lineage>
        <taxon>Bacteria</taxon>
        <taxon>Bacillati</taxon>
        <taxon>Bacillota</taxon>
        <taxon>Bacilli</taxon>
        <taxon>Bacillales</taxon>
        <taxon>Paenibacillaceae</taxon>
        <taxon>Paenibacillus</taxon>
    </lineage>
</organism>
<feature type="transmembrane region" description="Helical" evidence="2">
    <location>
        <begin position="7"/>
        <end position="26"/>
    </location>
</feature>
<feature type="transmembrane region" description="Helical" evidence="2">
    <location>
        <begin position="149"/>
        <end position="168"/>
    </location>
</feature>
<keyword evidence="2" id="KW-0812">Transmembrane</keyword>
<dbReference type="GO" id="GO:0042802">
    <property type="term" value="F:identical protein binding"/>
    <property type="evidence" value="ECO:0007669"/>
    <property type="project" value="TreeGrafter"/>
</dbReference>
<comment type="caution">
    <text evidence="4">The sequence shown here is derived from an EMBL/GenBank/DDBJ whole genome shotgun (WGS) entry which is preliminary data.</text>
</comment>
<dbReference type="InterPro" id="IPR032834">
    <property type="entry name" value="NatK-like_C"/>
</dbReference>
<evidence type="ECO:0000313" key="4">
    <source>
        <dbReference type="EMBL" id="GIP17561.1"/>
    </source>
</evidence>
<evidence type="ECO:0000256" key="1">
    <source>
        <dbReference type="SAM" id="Coils"/>
    </source>
</evidence>
<feature type="transmembrane region" description="Helical" evidence="2">
    <location>
        <begin position="46"/>
        <end position="65"/>
    </location>
</feature>
<feature type="domain" description="Sensor histidine kinase NatK-like C-terminal" evidence="3">
    <location>
        <begin position="326"/>
        <end position="429"/>
    </location>
</feature>
<dbReference type="PANTHER" id="PTHR40448">
    <property type="entry name" value="TWO-COMPONENT SENSOR HISTIDINE KINASE"/>
    <property type="match status" value="1"/>
</dbReference>
<dbReference type="Pfam" id="PF14501">
    <property type="entry name" value="HATPase_c_5"/>
    <property type="match status" value="1"/>
</dbReference>
<dbReference type="EMBL" id="BOSE01000006">
    <property type="protein sequence ID" value="GIP17561.1"/>
    <property type="molecule type" value="Genomic_DNA"/>
</dbReference>
<evidence type="ECO:0000313" key="5">
    <source>
        <dbReference type="Proteomes" id="UP000683139"/>
    </source>
</evidence>
<feature type="transmembrane region" description="Helical" evidence="2">
    <location>
        <begin position="113"/>
        <end position="137"/>
    </location>
</feature>
<feature type="transmembrane region" description="Helical" evidence="2">
    <location>
        <begin position="188"/>
        <end position="207"/>
    </location>
</feature>
<keyword evidence="2" id="KW-0472">Membrane</keyword>
<dbReference type="AlphaFoldDB" id="A0A919YUK7"/>